<evidence type="ECO:0000313" key="15">
    <source>
        <dbReference type="EMBL" id="SVA65063.1"/>
    </source>
</evidence>
<dbReference type="GO" id="GO:0032299">
    <property type="term" value="C:ribonuclease H2 complex"/>
    <property type="evidence" value="ECO:0007669"/>
    <property type="project" value="TreeGrafter"/>
</dbReference>
<dbReference type="Gene3D" id="3.30.420.10">
    <property type="entry name" value="Ribonuclease H-like superfamily/Ribonuclease H"/>
    <property type="match status" value="1"/>
</dbReference>
<evidence type="ECO:0000256" key="6">
    <source>
        <dbReference type="ARBA" id="ARBA00012180"/>
    </source>
</evidence>
<dbReference type="NCBIfam" id="NF000595">
    <property type="entry name" value="PRK00015.1-3"/>
    <property type="match status" value="1"/>
</dbReference>
<comment type="subcellular location">
    <subcellularLocation>
        <location evidence="4">Cytoplasm</location>
    </subcellularLocation>
</comment>
<keyword evidence="8" id="KW-0963">Cytoplasm</keyword>
<dbReference type="CDD" id="cd07182">
    <property type="entry name" value="RNase_HII_bacteria_HII_like"/>
    <property type="match status" value="1"/>
</dbReference>
<dbReference type="InterPro" id="IPR022898">
    <property type="entry name" value="RNase_HII"/>
</dbReference>
<comment type="cofactor">
    <cofactor evidence="2">
        <name>Mn(2+)</name>
        <dbReference type="ChEBI" id="CHEBI:29035"/>
    </cofactor>
</comment>
<protein>
    <recommendedName>
        <fullName evidence="7">Ribonuclease HII</fullName>
        <ecNumber evidence="6">3.1.26.4</ecNumber>
    </recommendedName>
</protein>
<evidence type="ECO:0000256" key="12">
    <source>
        <dbReference type="ARBA" id="ARBA00022801"/>
    </source>
</evidence>
<dbReference type="EMBL" id="UINC01015455">
    <property type="protein sequence ID" value="SVA65063.1"/>
    <property type="molecule type" value="Genomic_DNA"/>
</dbReference>
<evidence type="ECO:0000256" key="9">
    <source>
        <dbReference type="ARBA" id="ARBA00022722"/>
    </source>
</evidence>
<name>A0A381XLB0_9ZZZZ</name>
<dbReference type="InterPro" id="IPR024567">
    <property type="entry name" value="RNase_HII/HIII_dom"/>
</dbReference>
<dbReference type="AlphaFoldDB" id="A0A381XLB0"/>
<accession>A0A381XLB0</accession>
<evidence type="ECO:0000256" key="13">
    <source>
        <dbReference type="ARBA" id="ARBA00023211"/>
    </source>
</evidence>
<dbReference type="GO" id="GO:0046872">
    <property type="term" value="F:metal ion binding"/>
    <property type="evidence" value="ECO:0007669"/>
    <property type="project" value="UniProtKB-KW"/>
</dbReference>
<dbReference type="GO" id="GO:0005737">
    <property type="term" value="C:cytoplasm"/>
    <property type="evidence" value="ECO:0007669"/>
    <property type="project" value="UniProtKB-SubCell"/>
</dbReference>
<keyword evidence="11" id="KW-0255">Endonuclease</keyword>
<dbReference type="GO" id="GO:0043137">
    <property type="term" value="P:DNA replication, removal of RNA primer"/>
    <property type="evidence" value="ECO:0007669"/>
    <property type="project" value="TreeGrafter"/>
</dbReference>
<dbReference type="InterPro" id="IPR001352">
    <property type="entry name" value="RNase_HII/HIII"/>
</dbReference>
<comment type="cofactor">
    <cofactor evidence="3">
        <name>Mg(2+)</name>
        <dbReference type="ChEBI" id="CHEBI:18420"/>
    </cofactor>
</comment>
<dbReference type="PANTHER" id="PTHR10954">
    <property type="entry name" value="RIBONUCLEASE H2 SUBUNIT A"/>
    <property type="match status" value="1"/>
</dbReference>
<keyword evidence="12" id="KW-0378">Hydrolase</keyword>
<dbReference type="Pfam" id="PF01351">
    <property type="entry name" value="RNase_HII"/>
    <property type="match status" value="1"/>
</dbReference>
<evidence type="ECO:0000256" key="7">
    <source>
        <dbReference type="ARBA" id="ARBA00019179"/>
    </source>
</evidence>
<dbReference type="GO" id="GO:0006298">
    <property type="term" value="P:mismatch repair"/>
    <property type="evidence" value="ECO:0007669"/>
    <property type="project" value="TreeGrafter"/>
</dbReference>
<evidence type="ECO:0000256" key="3">
    <source>
        <dbReference type="ARBA" id="ARBA00001946"/>
    </source>
</evidence>
<dbReference type="GO" id="GO:0003723">
    <property type="term" value="F:RNA binding"/>
    <property type="evidence" value="ECO:0007669"/>
    <property type="project" value="InterPro"/>
</dbReference>
<evidence type="ECO:0000256" key="8">
    <source>
        <dbReference type="ARBA" id="ARBA00022490"/>
    </source>
</evidence>
<dbReference type="GO" id="GO:0004523">
    <property type="term" value="F:RNA-DNA hybrid ribonuclease activity"/>
    <property type="evidence" value="ECO:0007669"/>
    <property type="project" value="UniProtKB-EC"/>
</dbReference>
<dbReference type="HAMAP" id="MF_00052_B">
    <property type="entry name" value="RNase_HII_B"/>
    <property type="match status" value="1"/>
</dbReference>
<dbReference type="InterPro" id="IPR012337">
    <property type="entry name" value="RNaseH-like_sf"/>
</dbReference>
<keyword evidence="10" id="KW-0479">Metal-binding</keyword>
<dbReference type="EC" id="3.1.26.4" evidence="6"/>
<gene>
    <name evidence="15" type="ORF">METZ01_LOCUS117917</name>
</gene>
<evidence type="ECO:0000256" key="2">
    <source>
        <dbReference type="ARBA" id="ARBA00001936"/>
    </source>
</evidence>
<dbReference type="SUPFAM" id="SSF53098">
    <property type="entry name" value="Ribonuclease H-like"/>
    <property type="match status" value="1"/>
</dbReference>
<dbReference type="PANTHER" id="PTHR10954:SF18">
    <property type="entry name" value="RIBONUCLEASE HII"/>
    <property type="match status" value="1"/>
</dbReference>
<dbReference type="InterPro" id="IPR036397">
    <property type="entry name" value="RNaseH_sf"/>
</dbReference>
<feature type="domain" description="RNase H type-2" evidence="14">
    <location>
        <begin position="17"/>
        <end position="209"/>
    </location>
</feature>
<proteinExistence type="inferred from homology"/>
<reference evidence="15" key="1">
    <citation type="submission" date="2018-05" db="EMBL/GenBank/DDBJ databases">
        <authorList>
            <person name="Lanie J.A."/>
            <person name="Ng W.-L."/>
            <person name="Kazmierczak K.M."/>
            <person name="Andrzejewski T.M."/>
            <person name="Davidsen T.M."/>
            <person name="Wayne K.J."/>
            <person name="Tettelin H."/>
            <person name="Glass J.I."/>
            <person name="Rusch D."/>
            <person name="Podicherti R."/>
            <person name="Tsui H.-C.T."/>
            <person name="Winkler M.E."/>
        </authorList>
    </citation>
    <scope>NUCLEOTIDE SEQUENCE</scope>
</reference>
<comment type="catalytic activity">
    <reaction evidence="1">
        <text>Endonucleolytic cleavage to 5'-phosphomonoester.</text>
        <dbReference type="EC" id="3.1.26.4"/>
    </reaction>
</comment>
<evidence type="ECO:0000256" key="10">
    <source>
        <dbReference type="ARBA" id="ARBA00022723"/>
    </source>
</evidence>
<keyword evidence="13" id="KW-0464">Manganese</keyword>
<evidence type="ECO:0000256" key="5">
    <source>
        <dbReference type="ARBA" id="ARBA00007383"/>
    </source>
</evidence>
<evidence type="ECO:0000256" key="4">
    <source>
        <dbReference type="ARBA" id="ARBA00004496"/>
    </source>
</evidence>
<dbReference type="PROSITE" id="PS51975">
    <property type="entry name" value="RNASE_H_2"/>
    <property type="match status" value="1"/>
</dbReference>
<evidence type="ECO:0000256" key="11">
    <source>
        <dbReference type="ARBA" id="ARBA00022759"/>
    </source>
</evidence>
<comment type="similarity">
    <text evidence="5">Belongs to the RNase HII family.</text>
</comment>
<sequence>MHPHFEEESALIARGYLPIVGLDEVGRGPLAGPVVAGAVMLREPSVPEWLPKVRDSKALTAKQRENIFQLIDGSGTAWSVGIVSPLEVDQMGIVSATKFAMLLALQKLPIAASFLLIDAIALPESHLPFKAIIKGDQSCASIAAASVMAKVTRDKIMLEEDKKYPQYHFAKHKGYPTKNHIEQLRMFGPSPIHRRSFAPVKLHIKFDKNSEA</sequence>
<organism evidence="15">
    <name type="scientific">marine metagenome</name>
    <dbReference type="NCBI Taxonomy" id="408172"/>
    <lineage>
        <taxon>unclassified sequences</taxon>
        <taxon>metagenomes</taxon>
        <taxon>ecological metagenomes</taxon>
    </lineage>
</organism>
<keyword evidence="9" id="KW-0540">Nuclease</keyword>
<evidence type="ECO:0000256" key="1">
    <source>
        <dbReference type="ARBA" id="ARBA00000077"/>
    </source>
</evidence>
<evidence type="ECO:0000259" key="14">
    <source>
        <dbReference type="PROSITE" id="PS51975"/>
    </source>
</evidence>